<comment type="caution">
    <text evidence="3">The sequence shown here is derived from an EMBL/GenBank/DDBJ whole genome shotgun (WGS) entry which is preliminary data.</text>
</comment>
<dbReference type="GeneID" id="19201929"/>
<dbReference type="EMBL" id="JH711578">
    <property type="protein sequence ID" value="EIW81606.1"/>
    <property type="molecule type" value="Genomic_DNA"/>
</dbReference>
<evidence type="ECO:0000313" key="3">
    <source>
        <dbReference type="EMBL" id="EIW81606.1"/>
    </source>
</evidence>
<evidence type="ECO:0000259" key="2">
    <source>
        <dbReference type="Pfam" id="PF20151"/>
    </source>
</evidence>
<keyword evidence="4" id="KW-1185">Reference proteome</keyword>
<dbReference type="AlphaFoldDB" id="A0A5M3MRA7"/>
<protein>
    <recommendedName>
        <fullName evidence="2">DUF6533 domain-containing protein</fullName>
    </recommendedName>
</protein>
<feature type="domain" description="DUF6533" evidence="2">
    <location>
        <begin position="23"/>
        <end position="68"/>
    </location>
</feature>
<feature type="transmembrane region" description="Helical" evidence="1">
    <location>
        <begin position="59"/>
        <end position="82"/>
    </location>
</feature>
<feature type="transmembrane region" description="Helical" evidence="1">
    <location>
        <begin position="180"/>
        <end position="204"/>
    </location>
</feature>
<dbReference type="KEGG" id="cput:CONPUDRAFT_144308"/>
<reference evidence="4" key="1">
    <citation type="journal article" date="2012" name="Science">
        <title>The Paleozoic origin of enzymatic lignin decomposition reconstructed from 31 fungal genomes.</title>
        <authorList>
            <person name="Floudas D."/>
            <person name="Binder M."/>
            <person name="Riley R."/>
            <person name="Barry K."/>
            <person name="Blanchette R.A."/>
            <person name="Henrissat B."/>
            <person name="Martinez A.T."/>
            <person name="Otillar R."/>
            <person name="Spatafora J.W."/>
            <person name="Yadav J.S."/>
            <person name="Aerts A."/>
            <person name="Benoit I."/>
            <person name="Boyd A."/>
            <person name="Carlson A."/>
            <person name="Copeland A."/>
            <person name="Coutinho P.M."/>
            <person name="de Vries R.P."/>
            <person name="Ferreira P."/>
            <person name="Findley K."/>
            <person name="Foster B."/>
            <person name="Gaskell J."/>
            <person name="Glotzer D."/>
            <person name="Gorecki P."/>
            <person name="Heitman J."/>
            <person name="Hesse C."/>
            <person name="Hori C."/>
            <person name="Igarashi K."/>
            <person name="Jurgens J.A."/>
            <person name="Kallen N."/>
            <person name="Kersten P."/>
            <person name="Kohler A."/>
            <person name="Kuees U."/>
            <person name="Kumar T.K.A."/>
            <person name="Kuo A."/>
            <person name="LaButti K."/>
            <person name="Larrondo L.F."/>
            <person name="Lindquist E."/>
            <person name="Ling A."/>
            <person name="Lombard V."/>
            <person name="Lucas S."/>
            <person name="Lundell T."/>
            <person name="Martin R."/>
            <person name="McLaughlin D.J."/>
            <person name="Morgenstern I."/>
            <person name="Morin E."/>
            <person name="Murat C."/>
            <person name="Nagy L.G."/>
            <person name="Nolan M."/>
            <person name="Ohm R.A."/>
            <person name="Patyshakuliyeva A."/>
            <person name="Rokas A."/>
            <person name="Ruiz-Duenas F.J."/>
            <person name="Sabat G."/>
            <person name="Salamov A."/>
            <person name="Samejima M."/>
            <person name="Schmutz J."/>
            <person name="Slot J.C."/>
            <person name="St John F."/>
            <person name="Stenlid J."/>
            <person name="Sun H."/>
            <person name="Sun S."/>
            <person name="Syed K."/>
            <person name="Tsang A."/>
            <person name="Wiebenga A."/>
            <person name="Young D."/>
            <person name="Pisabarro A."/>
            <person name="Eastwood D.C."/>
            <person name="Martin F."/>
            <person name="Cullen D."/>
            <person name="Grigoriev I.V."/>
            <person name="Hibbett D.S."/>
        </authorList>
    </citation>
    <scope>NUCLEOTIDE SEQUENCE [LARGE SCALE GENOMIC DNA]</scope>
    <source>
        <strain evidence="4">RWD-64-598 SS2</strain>
    </source>
</reference>
<feature type="transmembrane region" description="Helical" evidence="1">
    <location>
        <begin position="127"/>
        <end position="148"/>
    </location>
</feature>
<keyword evidence="1" id="KW-0472">Membrane</keyword>
<proteinExistence type="predicted"/>
<organism evidence="3 4">
    <name type="scientific">Coniophora puteana (strain RWD-64-598)</name>
    <name type="common">Brown rot fungus</name>
    <dbReference type="NCBI Taxonomy" id="741705"/>
    <lineage>
        <taxon>Eukaryota</taxon>
        <taxon>Fungi</taxon>
        <taxon>Dikarya</taxon>
        <taxon>Basidiomycota</taxon>
        <taxon>Agaricomycotina</taxon>
        <taxon>Agaricomycetes</taxon>
        <taxon>Agaricomycetidae</taxon>
        <taxon>Boletales</taxon>
        <taxon>Coniophorineae</taxon>
        <taxon>Coniophoraceae</taxon>
        <taxon>Coniophora</taxon>
    </lineage>
</organism>
<keyword evidence="1" id="KW-1133">Transmembrane helix</keyword>
<evidence type="ECO:0000256" key="1">
    <source>
        <dbReference type="SAM" id="Phobius"/>
    </source>
</evidence>
<sequence length="319" mass="35748">MPNFALDGSRYNVVQTHVQIVKYCRVAPVALWAFEYLLTLDDEVENIWKAQQWSYTHGIFFTVRYLPVVSFLCANFYALMGLEMDMCLRVYKAYFSTLLILVVTTEGVLCLRTLALWHRHKLVRGMIIALYMAVCIAATACIAVSLTLDLDSVCNSSAQAMTLNKFVDNMRGLEESQERVMMGSFLAVAIFEFVVVCLTVVHGFMVSPRTSSSRLMASLRGGNLLYASALLAISILNTIYFHLPVEAGWTGLFDVFQVVLHGVMASRIKLALRAANNIGGTDRIRKLDSIKLRGFAPTMQFIPYTEHAARWNSSIDAQP</sequence>
<gene>
    <name evidence="3" type="ORF">CONPUDRAFT_144308</name>
</gene>
<feature type="transmembrane region" description="Helical" evidence="1">
    <location>
        <begin position="224"/>
        <end position="243"/>
    </location>
</feature>
<dbReference type="OrthoDB" id="3350812at2759"/>
<evidence type="ECO:0000313" key="4">
    <source>
        <dbReference type="Proteomes" id="UP000053558"/>
    </source>
</evidence>
<dbReference type="RefSeq" id="XP_007768911.1">
    <property type="nucleotide sequence ID" value="XM_007770721.1"/>
</dbReference>
<feature type="transmembrane region" description="Helical" evidence="1">
    <location>
        <begin position="94"/>
        <end position="115"/>
    </location>
</feature>
<dbReference type="OMA" id="CALPCET"/>
<keyword evidence="1" id="KW-0812">Transmembrane</keyword>
<dbReference type="Proteomes" id="UP000053558">
    <property type="component" value="Unassembled WGS sequence"/>
</dbReference>
<dbReference type="Pfam" id="PF20151">
    <property type="entry name" value="DUF6533"/>
    <property type="match status" value="1"/>
</dbReference>
<accession>A0A5M3MRA7</accession>
<dbReference type="InterPro" id="IPR045340">
    <property type="entry name" value="DUF6533"/>
</dbReference>
<name>A0A5M3MRA7_CONPW</name>